<protein>
    <recommendedName>
        <fullName evidence="3">Holin</fullName>
    </recommendedName>
</protein>
<evidence type="ECO:0008006" key="3">
    <source>
        <dbReference type="Google" id="ProtNLM"/>
    </source>
</evidence>
<gene>
    <name evidence="2" type="ORF">VUQ06_00035</name>
</gene>
<feature type="transmembrane region" description="Helical" evidence="1">
    <location>
        <begin position="51"/>
        <end position="69"/>
    </location>
</feature>
<evidence type="ECO:0000256" key="1">
    <source>
        <dbReference type="SAM" id="Phobius"/>
    </source>
</evidence>
<evidence type="ECO:0000313" key="2">
    <source>
        <dbReference type="EMBL" id="XBC49646.1"/>
    </source>
</evidence>
<name>A0AB74U3P0_9LACT</name>
<keyword evidence="1" id="KW-0812">Transmembrane</keyword>
<sequence length="75" mass="8693">MFVIIVGKRGVRKMKHNRQVSWMRLIITFITAFILTTFLQERLITNNILDYIVVFISVILAGIGVNQIIGKIFKK</sequence>
<keyword evidence="1" id="KW-0472">Membrane</keyword>
<proteinExistence type="predicted"/>
<dbReference type="KEGG" id="dst:VUQ06_00035"/>
<reference evidence="2" key="1">
    <citation type="submission" date="2023-12" db="EMBL/GenBank/DDBJ databases">
        <title>Dolosigranulum savutii sp. nov. isolated from human upper respiratory samples collected in Botswana.</title>
        <authorList>
            <person name="Kelly M.S."/>
        </authorList>
    </citation>
    <scope>NUCLEOTIDE SEQUENCE</scope>
    <source>
        <strain evidence="2">MSK294</strain>
    </source>
</reference>
<feature type="transmembrane region" description="Helical" evidence="1">
    <location>
        <begin position="21"/>
        <end position="39"/>
    </location>
</feature>
<organism evidence="2">
    <name type="scientific">Dolosigranulum savutiense</name>
    <dbReference type="NCBI Taxonomy" id="3110288"/>
    <lineage>
        <taxon>Bacteria</taxon>
        <taxon>Bacillati</taxon>
        <taxon>Bacillota</taxon>
        <taxon>Bacilli</taxon>
        <taxon>Lactobacillales</taxon>
        <taxon>Carnobacteriaceae</taxon>
        <taxon>Dolosigranulum</taxon>
    </lineage>
</organism>
<accession>A0AB74U3P0</accession>
<dbReference type="AlphaFoldDB" id="A0AB74U3P0"/>
<dbReference type="RefSeq" id="WP_347301396.1">
    <property type="nucleotide sequence ID" value="NZ_CP142435.1"/>
</dbReference>
<dbReference type="EMBL" id="CP142435">
    <property type="protein sequence ID" value="XBC49646.1"/>
    <property type="molecule type" value="Genomic_DNA"/>
</dbReference>
<keyword evidence="1" id="KW-1133">Transmembrane helix</keyword>